<dbReference type="EMBL" id="GEEE01004468">
    <property type="protein sequence ID" value="JAP58757.1"/>
    <property type="molecule type" value="Transcribed_RNA"/>
</dbReference>
<feature type="region of interest" description="Disordered" evidence="2">
    <location>
        <begin position="764"/>
        <end position="797"/>
    </location>
</feature>
<feature type="domain" description="Helicase C-terminal" evidence="4">
    <location>
        <begin position="1014"/>
        <end position="1178"/>
    </location>
</feature>
<evidence type="ECO:0000256" key="1">
    <source>
        <dbReference type="ARBA" id="ARBA00022801"/>
    </source>
</evidence>
<proteinExistence type="predicted"/>
<feature type="compositionally biased region" description="Polar residues" evidence="2">
    <location>
        <begin position="298"/>
        <end position="318"/>
    </location>
</feature>
<keyword evidence="1" id="KW-0378">Hydrolase</keyword>
<dbReference type="Pfam" id="PF00176">
    <property type="entry name" value="SNF2-rel_dom"/>
    <property type="match status" value="1"/>
</dbReference>
<dbReference type="InterPro" id="IPR000330">
    <property type="entry name" value="SNF2_N"/>
</dbReference>
<feature type="domain" description="Helicase ATP-binding" evidence="3">
    <location>
        <begin position="575"/>
        <end position="745"/>
    </location>
</feature>
<feature type="compositionally biased region" description="Low complexity" evidence="2">
    <location>
        <begin position="403"/>
        <end position="412"/>
    </location>
</feature>
<dbReference type="InterPro" id="IPR001650">
    <property type="entry name" value="Helicase_C-like"/>
</dbReference>
<gene>
    <name evidence="5" type="ORF">TR145904</name>
</gene>
<evidence type="ECO:0000256" key="2">
    <source>
        <dbReference type="SAM" id="MobiDB-lite"/>
    </source>
</evidence>
<evidence type="ECO:0000313" key="5">
    <source>
        <dbReference type="EMBL" id="JAP58757.1"/>
    </source>
</evidence>
<sequence length="1236" mass="138757">MEEEVQDFADQCGSTSFLESFNIDTDSEAAPHFIVNLDSFAEGSEPSVPQPATPAVESIAQTTEAPQAPTSIPVPEVPSYSSYVRVGKPKGRARGSYKPLNEMVETRIRTYEGADSHTKISTLMQHFPSFRRSIIDKCFTKNLLNFEETYKELYAMHKQQQEALSKIRLVLTPKVQKPKKTRIIPNIKAPELINTPFVRGRPSRRSGNRYYRRVIVGKDGSVESAEVTEKNYIRNSDAFRTLVPHSVYGDTKPVTPRTISSAALVETARHPDVQHLAPNPRVATETNISRAAIVPSVSANDQPDQPTANTQQLYQPPSGNRFFRSNRISDAEMKKREYVTKELQGPANTRVQVLRSSKSEAELSEGVEESAANFMAGVGVVSTPNANRRRGRKTRGKANDLGAAAEQEQQEQTSQDDIDDGLDLTSEERLFLMSFFNEAPAEELSLMPGCSQKTAEIIINLRPFKNSTDLKLRLDSTRHLSTNLIDSFKELMHTRSMFSSLLNSCEDISLRVLGRLKNLLADCVNLPISETTDAKGDSEGFLRKEKMDILREQPVILHPLRQLKPYQLVGLNWLRILHEEHVNGILADEMGLGKTVQAIAFLAYLWENGERGPHLIVCPSSTVDNWKRELHNWCSQLKVLVYQGAADQRKAMRLKIYESGNKPDFNILLTSYNVATGTLEDRALMKRVDFRYGIFDEGHMLKNMTTQRYKTISSFQIQRRLLLTGTPLQNNLMELVSLLAFVTPNLFLNNSEHLKRIFHLMGKSTSEEPTPAKSKQSREAESAKDGENSPVNSVLLPNRSQFERERVEQAKKFLQPFCLRRLKSQVLHQLPPKTEETVYVPLTESQRKSYLDLIDKFRNAQPDTLAEDDDLSEEAAGPMNRLLNNNPNTKSIANGDVEHAAKKRKTTANNESATASTQESNRPTPFNMIMQLRKAANHDLLLSGIAYSDETLKELSVILQSDPTHAEADPTLVFEDLCALSDHQVHKVCRLYDVLNPFALPPEALLEGSGKLKWLDSNIPRLLKEGHRILIFSQLVIILDILGEYLVNKGNKFLRLDGSTPVQDRQTLIDTFNDDETYEIFLLSTKAGGLGISLTGADIVILHDLDFNPYNDRQAADRCHRLGQTKPVHVIRLVSEGTIEENIWRTAEEKLRLEEDVTDFAREEGVTQQVDTRHDQNGVTAASISEDVEDSDSMAADYVASQTVPGGKRLLQSDIIKYLSEALSSHGRLESQSASQ</sequence>
<accession>A0A0X3Q8D9</accession>
<dbReference type="CDD" id="cd18793">
    <property type="entry name" value="SF2_C_SNF"/>
    <property type="match status" value="1"/>
</dbReference>
<dbReference type="SMART" id="SM00490">
    <property type="entry name" value="HELICc"/>
    <property type="match status" value="1"/>
</dbReference>
<dbReference type="GO" id="GO:0005524">
    <property type="term" value="F:ATP binding"/>
    <property type="evidence" value="ECO:0007669"/>
    <property type="project" value="InterPro"/>
</dbReference>
<feature type="compositionally biased region" description="Basic residues" evidence="2">
    <location>
        <begin position="387"/>
        <end position="396"/>
    </location>
</feature>
<dbReference type="InterPro" id="IPR049730">
    <property type="entry name" value="SNF2/RAD54-like_C"/>
</dbReference>
<dbReference type="Gene3D" id="3.40.50.300">
    <property type="entry name" value="P-loop containing nucleotide triphosphate hydrolases"/>
    <property type="match status" value="1"/>
</dbReference>
<dbReference type="SMART" id="SM00487">
    <property type="entry name" value="DEXDc"/>
    <property type="match status" value="1"/>
</dbReference>
<evidence type="ECO:0000259" key="3">
    <source>
        <dbReference type="PROSITE" id="PS51192"/>
    </source>
</evidence>
<dbReference type="Gene3D" id="3.40.50.10810">
    <property type="entry name" value="Tandem AAA-ATPase domain"/>
    <property type="match status" value="1"/>
</dbReference>
<dbReference type="InterPro" id="IPR038718">
    <property type="entry name" value="SNF2-like_sf"/>
</dbReference>
<dbReference type="SUPFAM" id="SSF52540">
    <property type="entry name" value="P-loop containing nucleoside triphosphate hydrolases"/>
    <property type="match status" value="2"/>
</dbReference>
<dbReference type="AlphaFoldDB" id="A0A0X3Q8D9"/>
<feature type="region of interest" description="Disordered" evidence="2">
    <location>
        <begin position="383"/>
        <end position="420"/>
    </location>
</feature>
<dbReference type="PROSITE" id="PS51194">
    <property type="entry name" value="HELICASE_CTER"/>
    <property type="match status" value="1"/>
</dbReference>
<feature type="region of interest" description="Disordered" evidence="2">
    <location>
        <begin position="298"/>
        <end position="320"/>
    </location>
</feature>
<evidence type="ECO:0008006" key="6">
    <source>
        <dbReference type="Google" id="ProtNLM"/>
    </source>
</evidence>
<dbReference type="Pfam" id="PF00271">
    <property type="entry name" value="Helicase_C"/>
    <property type="match status" value="1"/>
</dbReference>
<dbReference type="InterPro" id="IPR014001">
    <property type="entry name" value="Helicase_ATP-bd"/>
</dbReference>
<feature type="region of interest" description="Disordered" evidence="2">
    <location>
        <begin position="900"/>
        <end position="924"/>
    </location>
</feature>
<dbReference type="GO" id="GO:0016787">
    <property type="term" value="F:hydrolase activity"/>
    <property type="evidence" value="ECO:0007669"/>
    <property type="project" value="UniProtKB-KW"/>
</dbReference>
<evidence type="ECO:0000259" key="4">
    <source>
        <dbReference type="PROSITE" id="PS51194"/>
    </source>
</evidence>
<name>A0A0X3Q8D9_SCHSO</name>
<organism evidence="5">
    <name type="scientific">Schistocephalus solidus</name>
    <name type="common">Tapeworm</name>
    <dbReference type="NCBI Taxonomy" id="70667"/>
    <lineage>
        <taxon>Eukaryota</taxon>
        <taxon>Metazoa</taxon>
        <taxon>Spiralia</taxon>
        <taxon>Lophotrochozoa</taxon>
        <taxon>Platyhelminthes</taxon>
        <taxon>Cestoda</taxon>
        <taxon>Eucestoda</taxon>
        <taxon>Diphyllobothriidea</taxon>
        <taxon>Diphyllobothriidae</taxon>
        <taxon>Schistocephalus</taxon>
    </lineage>
</organism>
<reference evidence="5" key="1">
    <citation type="submission" date="2016-01" db="EMBL/GenBank/DDBJ databases">
        <title>Reference transcriptome for the parasite Schistocephalus solidus: insights into the molecular evolution of parasitism.</title>
        <authorList>
            <person name="Hebert F.O."/>
            <person name="Grambauer S."/>
            <person name="Barber I."/>
            <person name="Landry C.R."/>
            <person name="Aubin-Horth N."/>
        </authorList>
    </citation>
    <scope>NUCLEOTIDE SEQUENCE</scope>
</reference>
<dbReference type="PANTHER" id="PTHR10799">
    <property type="entry name" value="SNF2/RAD54 HELICASE FAMILY"/>
    <property type="match status" value="1"/>
</dbReference>
<feature type="compositionally biased region" description="Low complexity" evidence="2">
    <location>
        <begin position="907"/>
        <end position="917"/>
    </location>
</feature>
<dbReference type="PROSITE" id="PS51192">
    <property type="entry name" value="HELICASE_ATP_BIND_1"/>
    <property type="match status" value="1"/>
</dbReference>
<feature type="compositionally biased region" description="Basic and acidic residues" evidence="2">
    <location>
        <begin position="776"/>
        <end position="787"/>
    </location>
</feature>
<protein>
    <recommendedName>
        <fullName evidence="6">SWI/SNF-related matrix-associated actin-dependent regulator of chromatin subfamily A containing DEAD/H box 1</fullName>
    </recommendedName>
</protein>
<dbReference type="InterPro" id="IPR027417">
    <property type="entry name" value="P-loop_NTPase"/>
</dbReference>